<accession>B7K8B8</accession>
<protein>
    <recommendedName>
        <fullName evidence="3">GxxExxY protein</fullName>
    </recommendedName>
</protein>
<evidence type="ECO:0000313" key="1">
    <source>
        <dbReference type="EMBL" id="ACK69878.1"/>
    </source>
</evidence>
<evidence type="ECO:0008006" key="3">
    <source>
        <dbReference type="Google" id="ProtNLM"/>
    </source>
</evidence>
<dbReference type="eggNOG" id="COG0614">
    <property type="taxonomic scope" value="Bacteria"/>
</dbReference>
<name>B7K8B8_GLOC7</name>
<sequence length="130" mass="14728">MGLDKNAMKNKDITGLIIGCSFKVSNTLGCGFVEKVYEKALVYELRKQGLQAEAQYPVQVYYDGFIVGEFLIDILVENCIVVELKALKALDQNHYAQCINYLKATKLKTCLLINFGQPRVEHKRIILENP</sequence>
<dbReference type="KEGG" id="cyc:PCC7424_1435"/>
<dbReference type="HOGENOM" id="CLU_134960_0_1_3"/>
<keyword evidence="2" id="KW-1185">Reference proteome</keyword>
<proteinExistence type="predicted"/>
<dbReference type="STRING" id="65393.PCC7424_1435"/>
<evidence type="ECO:0000313" key="2">
    <source>
        <dbReference type="Proteomes" id="UP000002384"/>
    </source>
</evidence>
<gene>
    <name evidence="1" type="ordered locus">PCC7424_1435</name>
</gene>
<dbReference type="AlphaFoldDB" id="B7K8B8"/>
<dbReference type="NCBIfam" id="TIGR04256">
    <property type="entry name" value="GxxExxY"/>
    <property type="match status" value="1"/>
</dbReference>
<dbReference type="InterPro" id="IPR026350">
    <property type="entry name" value="GxxExxY"/>
</dbReference>
<reference evidence="2" key="1">
    <citation type="journal article" date="2011" name="MBio">
        <title>Novel metabolic attributes of the genus Cyanothece, comprising a group of unicellular nitrogen-fixing Cyanobacteria.</title>
        <authorList>
            <person name="Bandyopadhyay A."/>
            <person name="Elvitigala T."/>
            <person name="Welsh E."/>
            <person name="Stockel J."/>
            <person name="Liberton M."/>
            <person name="Min H."/>
            <person name="Sherman L.A."/>
            <person name="Pakrasi H.B."/>
        </authorList>
    </citation>
    <scope>NUCLEOTIDE SEQUENCE [LARGE SCALE GENOMIC DNA]</scope>
    <source>
        <strain evidence="2">PCC 7424</strain>
    </source>
</reference>
<dbReference type="Proteomes" id="UP000002384">
    <property type="component" value="Chromosome"/>
</dbReference>
<dbReference type="Pfam" id="PF13366">
    <property type="entry name" value="PDDEXK_3"/>
    <property type="match status" value="1"/>
</dbReference>
<dbReference type="EMBL" id="CP001291">
    <property type="protein sequence ID" value="ACK69878.1"/>
    <property type="molecule type" value="Genomic_DNA"/>
</dbReference>
<organism evidence="1 2">
    <name type="scientific">Gloeothece citriformis (strain PCC 7424)</name>
    <name type="common">Cyanothece sp. (strain PCC 7424)</name>
    <dbReference type="NCBI Taxonomy" id="65393"/>
    <lineage>
        <taxon>Bacteria</taxon>
        <taxon>Bacillati</taxon>
        <taxon>Cyanobacteriota</taxon>
        <taxon>Cyanophyceae</taxon>
        <taxon>Oscillatoriophycideae</taxon>
        <taxon>Chroococcales</taxon>
        <taxon>Aphanothecaceae</taxon>
        <taxon>Gloeothece</taxon>
        <taxon>Gloeothece citriformis</taxon>
    </lineage>
</organism>